<accession>A0A9D2DWM2</accession>
<proteinExistence type="predicted"/>
<sequence>MTVKQFFRSNAFKSLAVLIAIVLVAGVLLAICNDIFFVSDEERFARSIAKIYGAEVETQELALTDEQKSYNNGQVEEAYLVVDDGNYLLHTTGYGGYSGGSGTVTLWVVIACETSADGTRTLTGIEKVVYDTNDGQTLISNFSNSYYDYFTSQNEAIAAGGYFTAIENSSDALNNVVAGASETSNAMVNAVNTALACFRNVISGGQA</sequence>
<dbReference type="EMBL" id="DXBS01000052">
    <property type="protein sequence ID" value="HIZ24334.1"/>
    <property type="molecule type" value="Genomic_DNA"/>
</dbReference>
<reference evidence="1" key="1">
    <citation type="journal article" date="2021" name="PeerJ">
        <title>Extensive microbial diversity within the chicken gut microbiome revealed by metagenomics and culture.</title>
        <authorList>
            <person name="Gilroy R."/>
            <person name="Ravi A."/>
            <person name="Getino M."/>
            <person name="Pursley I."/>
            <person name="Horton D.L."/>
            <person name="Alikhan N.F."/>
            <person name="Baker D."/>
            <person name="Gharbi K."/>
            <person name="Hall N."/>
            <person name="Watson M."/>
            <person name="Adriaenssens E.M."/>
            <person name="Foster-Nyarko E."/>
            <person name="Jarju S."/>
            <person name="Secka A."/>
            <person name="Antonio M."/>
            <person name="Oren A."/>
            <person name="Chaudhuri R.R."/>
            <person name="La Ragione R."/>
            <person name="Hildebrand F."/>
            <person name="Pallen M.J."/>
        </authorList>
    </citation>
    <scope>NUCLEOTIDE SEQUENCE</scope>
    <source>
        <strain evidence="1">CHK33-5263</strain>
    </source>
</reference>
<evidence type="ECO:0000313" key="2">
    <source>
        <dbReference type="Proteomes" id="UP000824044"/>
    </source>
</evidence>
<evidence type="ECO:0008006" key="3">
    <source>
        <dbReference type="Google" id="ProtNLM"/>
    </source>
</evidence>
<organism evidence="1 2">
    <name type="scientific">Candidatus Gallimonas intestinigallinarum</name>
    <dbReference type="NCBI Taxonomy" id="2838604"/>
    <lineage>
        <taxon>Bacteria</taxon>
        <taxon>Bacillati</taxon>
        <taxon>Bacillota</taxon>
        <taxon>Clostridia</taxon>
        <taxon>Candidatus Gallimonas</taxon>
    </lineage>
</organism>
<name>A0A9D2DWM2_9FIRM</name>
<dbReference type="AlphaFoldDB" id="A0A9D2DWM2"/>
<protein>
    <recommendedName>
        <fullName evidence="3">FMN-binding domain-containing protein</fullName>
    </recommendedName>
</protein>
<evidence type="ECO:0000313" key="1">
    <source>
        <dbReference type="EMBL" id="HIZ24334.1"/>
    </source>
</evidence>
<gene>
    <name evidence="1" type="ORF">H9812_02515</name>
</gene>
<dbReference type="Proteomes" id="UP000824044">
    <property type="component" value="Unassembled WGS sequence"/>
</dbReference>
<reference evidence="1" key="2">
    <citation type="submission" date="2021-04" db="EMBL/GenBank/DDBJ databases">
        <authorList>
            <person name="Gilroy R."/>
        </authorList>
    </citation>
    <scope>NUCLEOTIDE SEQUENCE</scope>
    <source>
        <strain evidence="1">CHK33-5263</strain>
    </source>
</reference>
<comment type="caution">
    <text evidence="1">The sequence shown here is derived from an EMBL/GenBank/DDBJ whole genome shotgun (WGS) entry which is preliminary data.</text>
</comment>